<accession>A0A7V8T0B8</accession>
<dbReference type="AlphaFoldDB" id="A0A7V8T0B8"/>
<keyword evidence="2" id="KW-1185">Reference proteome</keyword>
<dbReference type="Proteomes" id="UP000567293">
    <property type="component" value="Unassembled WGS sequence"/>
</dbReference>
<evidence type="ECO:0000313" key="2">
    <source>
        <dbReference type="Proteomes" id="UP000567293"/>
    </source>
</evidence>
<reference evidence="1" key="1">
    <citation type="submission" date="2020-06" db="EMBL/GenBank/DDBJ databases">
        <title>Legume-microbial interactions unlock mineral nutrients during tropical forest succession.</title>
        <authorList>
            <person name="Epihov D.Z."/>
        </authorList>
    </citation>
    <scope>NUCLEOTIDE SEQUENCE [LARGE SCALE GENOMIC DNA]</scope>
    <source>
        <strain evidence="1">Pan2503</strain>
    </source>
</reference>
<dbReference type="Pfam" id="PF04350">
    <property type="entry name" value="PilO"/>
    <property type="match status" value="1"/>
</dbReference>
<dbReference type="InterPro" id="IPR014717">
    <property type="entry name" value="Transl_elong_EF1B/ribsomal_bS6"/>
</dbReference>
<comment type="caution">
    <text evidence="1">The sequence shown here is derived from an EMBL/GenBank/DDBJ whole genome shotgun (WGS) entry which is preliminary data.</text>
</comment>
<dbReference type="GO" id="GO:0043683">
    <property type="term" value="P:type IV pilus assembly"/>
    <property type="evidence" value="ECO:0007669"/>
    <property type="project" value="InterPro"/>
</dbReference>
<dbReference type="InterPro" id="IPR007445">
    <property type="entry name" value="PilO"/>
</dbReference>
<protein>
    <submittedName>
        <fullName evidence="1">Type 4a pilus biogenesis protein PilO</fullName>
    </submittedName>
</protein>
<organism evidence="1 2">
    <name type="scientific">Candidatus Acidiferrum panamense</name>
    <dbReference type="NCBI Taxonomy" id="2741543"/>
    <lineage>
        <taxon>Bacteria</taxon>
        <taxon>Pseudomonadati</taxon>
        <taxon>Acidobacteriota</taxon>
        <taxon>Terriglobia</taxon>
        <taxon>Candidatus Acidiferrales</taxon>
        <taxon>Candidatus Acidiferrum</taxon>
    </lineage>
</organism>
<sequence>MALAYYNSQLASETLMTPEQFSKQEIQLKKLEAPIARARKIREEMPDTQRECEQFERMLLLASSGYSSVSSELGEIAKKSGVSLQGVSFKRTVIPERRMMEVAMESTIEGDYKNVILFLNGLQRSANIYEVESLTLASPKDNKGPANVIKVGLHLKTYFRTSA</sequence>
<name>A0A7V8T0B8_9BACT</name>
<dbReference type="Gene3D" id="3.30.70.60">
    <property type="match status" value="1"/>
</dbReference>
<evidence type="ECO:0000313" key="1">
    <source>
        <dbReference type="EMBL" id="MBA0088592.1"/>
    </source>
</evidence>
<gene>
    <name evidence="1" type="primary">pilO</name>
    <name evidence="1" type="ORF">HRJ53_26695</name>
</gene>
<proteinExistence type="predicted"/>
<dbReference type="EMBL" id="JACDQQ010002582">
    <property type="protein sequence ID" value="MBA0088592.1"/>
    <property type="molecule type" value="Genomic_DNA"/>
</dbReference>
<dbReference type="GO" id="GO:0043107">
    <property type="term" value="P:type IV pilus-dependent motility"/>
    <property type="evidence" value="ECO:0007669"/>
    <property type="project" value="InterPro"/>
</dbReference>